<evidence type="ECO:0000313" key="2">
    <source>
        <dbReference type="Proteomes" id="UP000536262"/>
    </source>
</evidence>
<keyword evidence="2" id="KW-1185">Reference proteome</keyword>
<sequence>MADNLEAVLPRDFLLKPLDLIGPKFDHLARFYVDEMIMVFRVGAFEARRSASKNMPLEDAFFIEKAKCPVDRRKRDAWVDFCRTPMKL</sequence>
<dbReference type="AntiFam" id="ANF00190">
    <property type="entry name" value="Shadow ORF (opposite fur)"/>
</dbReference>
<dbReference type="EMBL" id="JACHOU010000009">
    <property type="protein sequence ID" value="MBB6355800.1"/>
    <property type="molecule type" value="Genomic_DNA"/>
</dbReference>
<reference evidence="1 2" key="1">
    <citation type="submission" date="2020-08" db="EMBL/GenBank/DDBJ databases">
        <title>Genomic Encyclopedia of Type Strains, Phase IV (KMG-IV): sequencing the most valuable type-strain genomes for metagenomic binning, comparative biology and taxonomic classification.</title>
        <authorList>
            <person name="Goeker M."/>
        </authorList>
    </citation>
    <scope>NUCLEOTIDE SEQUENCE [LARGE SCALE GENOMIC DNA]</scope>
    <source>
        <strain evidence="1 2">DSM 7051</strain>
    </source>
</reference>
<accession>A0A7X0KM62</accession>
<dbReference type="Proteomes" id="UP000536262">
    <property type="component" value="Unassembled WGS sequence"/>
</dbReference>
<name>A0A7X0KM62_9HYPH</name>
<proteinExistence type="predicted"/>
<protein>
    <submittedName>
        <fullName evidence="1">Uncharacterized protein</fullName>
    </submittedName>
</protein>
<evidence type="ECO:0000313" key="1">
    <source>
        <dbReference type="EMBL" id="MBB6355800.1"/>
    </source>
</evidence>
<gene>
    <name evidence="1" type="ORF">GGR00_003605</name>
</gene>
<organism evidence="1 2">
    <name type="scientific">Aminobacter aganoensis</name>
    <dbReference type="NCBI Taxonomy" id="83264"/>
    <lineage>
        <taxon>Bacteria</taxon>
        <taxon>Pseudomonadati</taxon>
        <taxon>Pseudomonadota</taxon>
        <taxon>Alphaproteobacteria</taxon>
        <taxon>Hyphomicrobiales</taxon>
        <taxon>Phyllobacteriaceae</taxon>
        <taxon>Aminobacter</taxon>
    </lineage>
</organism>
<comment type="caution">
    <text evidence="1">The sequence shown here is derived from an EMBL/GenBank/DDBJ whole genome shotgun (WGS) entry which is preliminary data.</text>
</comment>
<dbReference type="AlphaFoldDB" id="A0A7X0KM62"/>